<keyword evidence="2" id="KW-1185">Reference proteome</keyword>
<gene>
    <name evidence="1" type="ORF">VN97_g1837</name>
</gene>
<reference evidence="1" key="1">
    <citation type="submission" date="2015-06" db="EMBL/GenBank/DDBJ databases">
        <authorList>
            <person name="Nguyen H."/>
        </authorList>
    </citation>
    <scope>NUCLEOTIDE SEQUENCE</scope>
    <source>
        <strain evidence="1">DAOM 180753</strain>
    </source>
</reference>
<reference evidence="1" key="2">
    <citation type="journal article" date="2016" name="Fungal Biol.">
        <title>Ochratoxin A production by Penicillium thymicola.</title>
        <authorList>
            <person name="Nguyen H.D.T."/>
            <person name="McMullin D.R."/>
            <person name="Ponomareva E."/>
            <person name="Riley R."/>
            <person name="Pomraning K.R."/>
            <person name="Baker S.E."/>
            <person name="Seifert K.A."/>
        </authorList>
    </citation>
    <scope>NUCLEOTIDE SEQUENCE</scope>
    <source>
        <strain evidence="1">DAOM 180753</strain>
    </source>
</reference>
<organism evidence="1 2">
    <name type="scientific">Penicillium thymicola</name>
    <dbReference type="NCBI Taxonomy" id="293382"/>
    <lineage>
        <taxon>Eukaryota</taxon>
        <taxon>Fungi</taxon>
        <taxon>Dikarya</taxon>
        <taxon>Ascomycota</taxon>
        <taxon>Pezizomycotina</taxon>
        <taxon>Eurotiomycetes</taxon>
        <taxon>Eurotiomycetidae</taxon>
        <taxon>Eurotiales</taxon>
        <taxon>Aspergillaceae</taxon>
        <taxon>Penicillium</taxon>
    </lineage>
</organism>
<dbReference type="EMBL" id="LACB01000033">
    <property type="protein sequence ID" value="KAJ9491393.1"/>
    <property type="molecule type" value="Genomic_DNA"/>
</dbReference>
<accession>A0AAI9TQB5</accession>
<dbReference type="Proteomes" id="UP001227192">
    <property type="component" value="Unassembled WGS sequence"/>
</dbReference>
<name>A0AAI9TQB5_PENTH</name>
<proteinExistence type="predicted"/>
<protein>
    <submittedName>
        <fullName evidence="1">Uncharacterized protein</fullName>
    </submittedName>
</protein>
<evidence type="ECO:0000313" key="2">
    <source>
        <dbReference type="Proteomes" id="UP001227192"/>
    </source>
</evidence>
<comment type="caution">
    <text evidence="1">The sequence shown here is derived from an EMBL/GenBank/DDBJ whole genome shotgun (WGS) entry which is preliminary data.</text>
</comment>
<dbReference type="AlphaFoldDB" id="A0AAI9TQB5"/>
<sequence length="92" mass="10082">MSQGLITFLTRRAPKFDILDTGDSSHFDAFLGWLCTDAKMPSVSGERVLSNDILPLFSRRGQCSGRVTWVILTPILTLSIAHSPLSPPVARP</sequence>
<evidence type="ECO:0000313" key="1">
    <source>
        <dbReference type="EMBL" id="KAJ9491393.1"/>
    </source>
</evidence>